<evidence type="ECO:0000256" key="1">
    <source>
        <dbReference type="SAM" id="MobiDB-lite"/>
    </source>
</evidence>
<evidence type="ECO:0000313" key="2">
    <source>
        <dbReference type="EMBL" id="KAK3947713.1"/>
    </source>
</evidence>
<name>A0AAN6NMR7_9PEZI</name>
<reference evidence="2" key="1">
    <citation type="journal article" date="2023" name="Mol. Phylogenet. Evol.">
        <title>Genome-scale phylogeny and comparative genomics of the fungal order Sordariales.</title>
        <authorList>
            <person name="Hensen N."/>
            <person name="Bonometti L."/>
            <person name="Westerberg I."/>
            <person name="Brannstrom I.O."/>
            <person name="Guillou S."/>
            <person name="Cros-Aarteil S."/>
            <person name="Calhoun S."/>
            <person name="Haridas S."/>
            <person name="Kuo A."/>
            <person name="Mondo S."/>
            <person name="Pangilinan J."/>
            <person name="Riley R."/>
            <person name="LaButti K."/>
            <person name="Andreopoulos B."/>
            <person name="Lipzen A."/>
            <person name="Chen C."/>
            <person name="Yan M."/>
            <person name="Daum C."/>
            <person name="Ng V."/>
            <person name="Clum A."/>
            <person name="Steindorff A."/>
            <person name="Ohm R.A."/>
            <person name="Martin F."/>
            <person name="Silar P."/>
            <person name="Natvig D.O."/>
            <person name="Lalanne C."/>
            <person name="Gautier V."/>
            <person name="Ament-Velasquez S.L."/>
            <person name="Kruys A."/>
            <person name="Hutchinson M.I."/>
            <person name="Powell A.J."/>
            <person name="Barry K."/>
            <person name="Miller A.N."/>
            <person name="Grigoriev I.V."/>
            <person name="Debuchy R."/>
            <person name="Gladieux P."/>
            <person name="Hiltunen Thoren M."/>
            <person name="Johannesson H."/>
        </authorList>
    </citation>
    <scope>NUCLEOTIDE SEQUENCE</scope>
    <source>
        <strain evidence="2">CBS 626.80</strain>
    </source>
</reference>
<dbReference type="AlphaFoldDB" id="A0AAN6NMR7"/>
<gene>
    <name evidence="2" type="ORF">QBC32DRAFT_78102</name>
</gene>
<reference evidence="2" key="2">
    <citation type="submission" date="2023-06" db="EMBL/GenBank/DDBJ databases">
        <authorList>
            <consortium name="Lawrence Berkeley National Laboratory"/>
            <person name="Mondo S.J."/>
            <person name="Hensen N."/>
            <person name="Bonometti L."/>
            <person name="Westerberg I."/>
            <person name="Brannstrom I.O."/>
            <person name="Guillou S."/>
            <person name="Cros-Aarteil S."/>
            <person name="Calhoun S."/>
            <person name="Haridas S."/>
            <person name="Kuo A."/>
            <person name="Pangilinan J."/>
            <person name="Riley R."/>
            <person name="Labutti K."/>
            <person name="Andreopoulos B."/>
            <person name="Lipzen A."/>
            <person name="Chen C."/>
            <person name="Yanf M."/>
            <person name="Daum C."/>
            <person name="Ng V."/>
            <person name="Clum A."/>
            <person name="Steindorff A."/>
            <person name="Ohm R."/>
            <person name="Martin F."/>
            <person name="Silar P."/>
            <person name="Natvig D."/>
            <person name="Lalanne C."/>
            <person name="Gautier V."/>
            <person name="Ament-Velasquez S.L."/>
            <person name="Kruys A."/>
            <person name="Hutchinson M.I."/>
            <person name="Powell A.J."/>
            <person name="Barry K."/>
            <person name="Miller A.N."/>
            <person name="Grigoriev I.V."/>
            <person name="Debuchy R."/>
            <person name="Gladieux P."/>
            <person name="Thoren M.H."/>
            <person name="Johannesson H."/>
        </authorList>
    </citation>
    <scope>NUCLEOTIDE SEQUENCE</scope>
    <source>
        <strain evidence="2">CBS 626.80</strain>
    </source>
</reference>
<dbReference type="EMBL" id="MU859321">
    <property type="protein sequence ID" value="KAK3947713.1"/>
    <property type="molecule type" value="Genomic_DNA"/>
</dbReference>
<accession>A0AAN6NMR7</accession>
<dbReference type="Proteomes" id="UP001303222">
    <property type="component" value="Unassembled WGS sequence"/>
</dbReference>
<comment type="caution">
    <text evidence="2">The sequence shown here is derived from an EMBL/GenBank/DDBJ whole genome shotgun (WGS) entry which is preliminary data.</text>
</comment>
<keyword evidence="3" id="KW-1185">Reference proteome</keyword>
<sequence>MDDDGRLTQSCGGHDGDVEEQYLNRERNPASTSTNVPINRLGAVCAVPSDQKCLKVKIDWRRGRSARQTRAAKVETFEVWTTWNLRRQSAWSPAFIKLPSKYSGKELPLVQSGRLSISTRPRRAVQCVRLSPAPSSLPSLLALPASYAPSVSDCNTYLLDGATVILEHSTELHLPFAKIDASIDHRHFLRPRPDPISGFAL</sequence>
<proteinExistence type="predicted"/>
<organism evidence="2 3">
    <name type="scientific">Pseudoneurospora amorphoporcata</name>
    <dbReference type="NCBI Taxonomy" id="241081"/>
    <lineage>
        <taxon>Eukaryota</taxon>
        <taxon>Fungi</taxon>
        <taxon>Dikarya</taxon>
        <taxon>Ascomycota</taxon>
        <taxon>Pezizomycotina</taxon>
        <taxon>Sordariomycetes</taxon>
        <taxon>Sordariomycetidae</taxon>
        <taxon>Sordariales</taxon>
        <taxon>Sordariaceae</taxon>
        <taxon>Pseudoneurospora</taxon>
    </lineage>
</organism>
<protein>
    <submittedName>
        <fullName evidence="2">Uncharacterized protein</fullName>
    </submittedName>
</protein>
<evidence type="ECO:0000313" key="3">
    <source>
        <dbReference type="Proteomes" id="UP001303222"/>
    </source>
</evidence>
<feature type="region of interest" description="Disordered" evidence="1">
    <location>
        <begin position="1"/>
        <end position="35"/>
    </location>
</feature>